<accession>A0A2P5E1K7</accession>
<dbReference type="EMBL" id="JXTB01000004">
    <property type="protein sequence ID" value="PON79422.1"/>
    <property type="molecule type" value="Genomic_DNA"/>
</dbReference>
<sequence length="115" mass="13108">MEKENFRISKQLKNIMAMSRWSSLQTPNTASVEARLCEQLQQLRWQNVFICQQQKAQDAASSKLAVSKGMPLDQPSQLSQVLQQMLQIKNKGWEVEAQTGLIPKKKRAETATGYQ</sequence>
<evidence type="ECO:0000313" key="1">
    <source>
        <dbReference type="EMBL" id="PON79422.1"/>
    </source>
</evidence>
<protein>
    <submittedName>
        <fullName evidence="1">Uncharacterized protein</fullName>
    </submittedName>
</protein>
<gene>
    <name evidence="1" type="ORF">PanWU01x14_011570</name>
</gene>
<reference evidence="2" key="1">
    <citation type="submission" date="2016-06" db="EMBL/GenBank/DDBJ databases">
        <title>Parallel loss of symbiosis genes in relatives of nitrogen-fixing non-legume Parasponia.</title>
        <authorList>
            <person name="Van Velzen R."/>
            <person name="Holmer R."/>
            <person name="Bu F."/>
            <person name="Rutten L."/>
            <person name="Van Zeijl A."/>
            <person name="Liu W."/>
            <person name="Santuari L."/>
            <person name="Cao Q."/>
            <person name="Sharma T."/>
            <person name="Shen D."/>
            <person name="Roswanjaya Y."/>
            <person name="Wardhani T."/>
            <person name="Kalhor M.S."/>
            <person name="Jansen J."/>
            <person name="Van den Hoogen J."/>
            <person name="Gungor B."/>
            <person name="Hartog M."/>
            <person name="Hontelez J."/>
            <person name="Verver J."/>
            <person name="Yang W.-C."/>
            <person name="Schijlen E."/>
            <person name="Repin R."/>
            <person name="Schilthuizen M."/>
            <person name="Schranz E."/>
            <person name="Heidstra R."/>
            <person name="Miyata K."/>
            <person name="Fedorova E."/>
            <person name="Kohlen W."/>
            <person name="Bisseling T."/>
            <person name="Smit S."/>
            <person name="Geurts R."/>
        </authorList>
    </citation>
    <scope>NUCLEOTIDE SEQUENCE [LARGE SCALE GENOMIC DNA]</scope>
    <source>
        <strain evidence="2">cv. WU1-14</strain>
    </source>
</reference>
<proteinExistence type="predicted"/>
<name>A0A2P5E1K7_PARAD</name>
<comment type="caution">
    <text evidence="1">The sequence shown here is derived from an EMBL/GenBank/DDBJ whole genome shotgun (WGS) entry which is preliminary data.</text>
</comment>
<dbReference type="Proteomes" id="UP000237105">
    <property type="component" value="Unassembled WGS sequence"/>
</dbReference>
<evidence type="ECO:0000313" key="2">
    <source>
        <dbReference type="Proteomes" id="UP000237105"/>
    </source>
</evidence>
<keyword evidence="2" id="KW-1185">Reference proteome</keyword>
<organism evidence="1 2">
    <name type="scientific">Parasponia andersonii</name>
    <name type="common">Sponia andersonii</name>
    <dbReference type="NCBI Taxonomy" id="3476"/>
    <lineage>
        <taxon>Eukaryota</taxon>
        <taxon>Viridiplantae</taxon>
        <taxon>Streptophyta</taxon>
        <taxon>Embryophyta</taxon>
        <taxon>Tracheophyta</taxon>
        <taxon>Spermatophyta</taxon>
        <taxon>Magnoliopsida</taxon>
        <taxon>eudicotyledons</taxon>
        <taxon>Gunneridae</taxon>
        <taxon>Pentapetalae</taxon>
        <taxon>rosids</taxon>
        <taxon>fabids</taxon>
        <taxon>Rosales</taxon>
        <taxon>Cannabaceae</taxon>
        <taxon>Parasponia</taxon>
    </lineage>
</organism>
<dbReference type="AlphaFoldDB" id="A0A2P5E1K7"/>